<dbReference type="InterPro" id="IPR050327">
    <property type="entry name" value="Proton-linked_MCT"/>
</dbReference>
<evidence type="ECO:0000256" key="1">
    <source>
        <dbReference type="ARBA" id="ARBA00022692"/>
    </source>
</evidence>
<evidence type="ECO:0000313" key="6">
    <source>
        <dbReference type="Proteomes" id="UP000613160"/>
    </source>
</evidence>
<feature type="transmembrane region" description="Helical" evidence="4">
    <location>
        <begin position="224"/>
        <end position="244"/>
    </location>
</feature>
<dbReference type="Proteomes" id="UP000613160">
    <property type="component" value="Unassembled WGS sequence"/>
</dbReference>
<keyword evidence="3 4" id="KW-0472">Membrane</keyword>
<feature type="transmembrane region" description="Helical" evidence="4">
    <location>
        <begin position="250"/>
        <end position="276"/>
    </location>
</feature>
<organism evidence="5 6">
    <name type="scientific">Aureimonas glaciei</name>
    <dbReference type="NCBI Taxonomy" id="1776957"/>
    <lineage>
        <taxon>Bacteria</taxon>
        <taxon>Pseudomonadati</taxon>
        <taxon>Pseudomonadota</taxon>
        <taxon>Alphaproteobacteria</taxon>
        <taxon>Hyphomicrobiales</taxon>
        <taxon>Aurantimonadaceae</taxon>
        <taxon>Aureimonas</taxon>
    </lineage>
</organism>
<proteinExistence type="predicted"/>
<evidence type="ECO:0000313" key="5">
    <source>
        <dbReference type="EMBL" id="GGD29720.1"/>
    </source>
</evidence>
<feature type="transmembrane region" description="Helical" evidence="4">
    <location>
        <begin position="315"/>
        <end position="336"/>
    </location>
</feature>
<name>A0A916Y3T9_9HYPH</name>
<reference evidence="5" key="2">
    <citation type="submission" date="2020-09" db="EMBL/GenBank/DDBJ databases">
        <authorList>
            <person name="Sun Q."/>
            <person name="Zhou Y."/>
        </authorList>
    </citation>
    <scope>NUCLEOTIDE SEQUENCE</scope>
    <source>
        <strain evidence="5">CGMCC 1.15493</strain>
    </source>
</reference>
<keyword evidence="1 4" id="KW-0812">Transmembrane</keyword>
<feature type="transmembrane region" description="Helical" evidence="4">
    <location>
        <begin position="83"/>
        <end position="101"/>
    </location>
</feature>
<dbReference type="Pfam" id="PF07690">
    <property type="entry name" value="MFS_1"/>
    <property type="match status" value="1"/>
</dbReference>
<keyword evidence="6" id="KW-1185">Reference proteome</keyword>
<dbReference type="SUPFAM" id="SSF103473">
    <property type="entry name" value="MFS general substrate transporter"/>
    <property type="match status" value="1"/>
</dbReference>
<comment type="caution">
    <text evidence="5">The sequence shown here is derived from an EMBL/GenBank/DDBJ whole genome shotgun (WGS) entry which is preliminary data.</text>
</comment>
<dbReference type="InterPro" id="IPR011701">
    <property type="entry name" value="MFS"/>
</dbReference>
<dbReference type="NCBIfam" id="NF033733">
    <property type="entry name" value="MFS_ArsK"/>
    <property type="match status" value="1"/>
</dbReference>
<feature type="transmembrane region" description="Helical" evidence="4">
    <location>
        <begin position="288"/>
        <end position="309"/>
    </location>
</feature>
<dbReference type="PANTHER" id="PTHR11360">
    <property type="entry name" value="MONOCARBOXYLATE TRANSPORTER"/>
    <property type="match status" value="1"/>
</dbReference>
<dbReference type="Gene3D" id="1.20.1250.20">
    <property type="entry name" value="MFS general substrate transporter like domains"/>
    <property type="match status" value="1"/>
</dbReference>
<keyword evidence="2 4" id="KW-1133">Transmembrane helix</keyword>
<reference evidence="5" key="1">
    <citation type="journal article" date="2014" name="Int. J. Syst. Evol. Microbiol.">
        <title>Complete genome sequence of Corynebacterium casei LMG S-19264T (=DSM 44701T), isolated from a smear-ripened cheese.</title>
        <authorList>
            <consortium name="US DOE Joint Genome Institute (JGI-PGF)"/>
            <person name="Walter F."/>
            <person name="Albersmeier A."/>
            <person name="Kalinowski J."/>
            <person name="Ruckert C."/>
        </authorList>
    </citation>
    <scope>NUCLEOTIDE SEQUENCE</scope>
    <source>
        <strain evidence="5">CGMCC 1.15493</strain>
    </source>
</reference>
<feature type="transmembrane region" description="Helical" evidence="4">
    <location>
        <begin position="171"/>
        <end position="191"/>
    </location>
</feature>
<dbReference type="InterPro" id="IPR036259">
    <property type="entry name" value="MFS_trans_sf"/>
</dbReference>
<feature type="transmembrane region" description="Helical" evidence="4">
    <location>
        <begin position="107"/>
        <end position="130"/>
    </location>
</feature>
<gene>
    <name evidence="5" type="ORF">GCM10011335_36010</name>
</gene>
<evidence type="ECO:0000256" key="2">
    <source>
        <dbReference type="ARBA" id="ARBA00022989"/>
    </source>
</evidence>
<protein>
    <submittedName>
        <fullName evidence="5">MFS transporter</fullName>
    </submittedName>
</protein>
<feature type="transmembrane region" description="Helical" evidence="4">
    <location>
        <begin position="356"/>
        <end position="375"/>
    </location>
</feature>
<dbReference type="RefSeq" id="WP_188853304.1">
    <property type="nucleotide sequence ID" value="NZ_BMJJ01000009.1"/>
</dbReference>
<dbReference type="GO" id="GO:0022857">
    <property type="term" value="F:transmembrane transporter activity"/>
    <property type="evidence" value="ECO:0007669"/>
    <property type="project" value="InterPro"/>
</dbReference>
<evidence type="ECO:0000256" key="3">
    <source>
        <dbReference type="ARBA" id="ARBA00023136"/>
    </source>
</evidence>
<evidence type="ECO:0000256" key="4">
    <source>
        <dbReference type="SAM" id="Phobius"/>
    </source>
</evidence>
<dbReference type="EMBL" id="BMJJ01000009">
    <property type="protein sequence ID" value="GGD29720.1"/>
    <property type="molecule type" value="Genomic_DNA"/>
</dbReference>
<feature type="transmembrane region" description="Helical" evidence="4">
    <location>
        <begin position="142"/>
        <end position="159"/>
    </location>
</feature>
<sequence>MRSPIALRALTFGPAAVWLLGLSQIVGYGTLYYAYAILAPEMARAFDWPLPWIFAALSASLLAGGLVAPFAGRCVDRRGASGVMAVGSVAAAAALLLVAWAPTGLFFVAGVVALGLCSPFVEYNAAFAYLAQNQGREAPRRIVHLTLIAGFASTLFWPLTDGLLQRMDWRWILVLYAGLNLFVAMPIHLVLRRLARVPKADAVPDVAARVRFDDRVLPPDLQKAALWLVVIGFALSGFLFSAISTQMVPILVSLGIGAASVTVAALFGPAQVLVRFANLAGGSGRHPIEATLVACALLPVATLVLAATAPAFSGAAAFAVLLGFGSGLTSVVRGTLPLALFGTAGYGARLGRISQVQLVSSAAAPVVLSTLIAVFGPGSALVVMAGIGASGFFVFLAVARLWHRAKGRPS</sequence>
<feature type="transmembrane region" description="Helical" evidence="4">
    <location>
        <begin position="381"/>
        <end position="402"/>
    </location>
</feature>
<accession>A0A916Y3T9</accession>
<feature type="transmembrane region" description="Helical" evidence="4">
    <location>
        <begin position="12"/>
        <end position="38"/>
    </location>
</feature>
<feature type="transmembrane region" description="Helical" evidence="4">
    <location>
        <begin position="50"/>
        <end position="71"/>
    </location>
</feature>
<dbReference type="AlphaFoldDB" id="A0A916Y3T9"/>